<protein>
    <submittedName>
        <fullName evidence="1">Uncharacterized protein</fullName>
    </submittedName>
</protein>
<reference evidence="1 2" key="1">
    <citation type="submission" date="2023-10" db="EMBL/GenBank/DDBJ databases">
        <title>Development of a sustainable strategy for remediation of hydrocarbon-contaminated territories based on the waste exchange concept.</title>
        <authorList>
            <person name="Krivoruchko A."/>
        </authorList>
    </citation>
    <scope>NUCLEOTIDE SEQUENCE [LARGE SCALE GENOMIC DNA]</scope>
    <source>
        <strain evidence="1 2">IEGM 1266</strain>
    </source>
</reference>
<dbReference type="EMBL" id="JAWLKI010000005">
    <property type="protein sequence ID" value="MDV6306980.1"/>
    <property type="molecule type" value="Genomic_DNA"/>
</dbReference>
<comment type="caution">
    <text evidence="1">The sequence shown here is derived from an EMBL/GenBank/DDBJ whole genome shotgun (WGS) entry which is preliminary data.</text>
</comment>
<proteinExistence type="predicted"/>
<keyword evidence="2" id="KW-1185">Reference proteome</keyword>
<evidence type="ECO:0000313" key="2">
    <source>
        <dbReference type="Proteomes" id="UP001185779"/>
    </source>
</evidence>
<accession>A0ABU4DB89</accession>
<dbReference type="Proteomes" id="UP001185779">
    <property type="component" value="Unassembled WGS sequence"/>
</dbReference>
<gene>
    <name evidence="1" type="ORF">R3P94_06445</name>
</gene>
<dbReference type="RefSeq" id="WP_006436120.1">
    <property type="nucleotide sequence ID" value="NZ_JAWLKI010000005.1"/>
</dbReference>
<sequence>MFDGLVVARASDAASVRAAATELLSQSGPNCLVVDVDPDEIPPFAPLIPKGQS</sequence>
<organism evidence="1 2">
    <name type="scientific">Gordonia amicalis</name>
    <dbReference type="NCBI Taxonomy" id="89053"/>
    <lineage>
        <taxon>Bacteria</taxon>
        <taxon>Bacillati</taxon>
        <taxon>Actinomycetota</taxon>
        <taxon>Actinomycetes</taxon>
        <taxon>Mycobacteriales</taxon>
        <taxon>Gordoniaceae</taxon>
        <taxon>Gordonia</taxon>
    </lineage>
</organism>
<evidence type="ECO:0000313" key="1">
    <source>
        <dbReference type="EMBL" id="MDV6306980.1"/>
    </source>
</evidence>
<name>A0ABU4DB89_9ACTN</name>